<evidence type="ECO:0000313" key="2">
    <source>
        <dbReference type="Proteomes" id="UP001174936"/>
    </source>
</evidence>
<evidence type="ECO:0000313" key="1">
    <source>
        <dbReference type="EMBL" id="KAK0642894.1"/>
    </source>
</evidence>
<keyword evidence="2" id="KW-1185">Reference proteome</keyword>
<name>A0AA39XZC0_9PEZI</name>
<comment type="caution">
    <text evidence="1">The sequence shown here is derived from an EMBL/GenBank/DDBJ whole genome shotgun (WGS) entry which is preliminary data.</text>
</comment>
<organism evidence="1 2">
    <name type="scientific">Cercophora newfieldiana</name>
    <dbReference type="NCBI Taxonomy" id="92897"/>
    <lineage>
        <taxon>Eukaryota</taxon>
        <taxon>Fungi</taxon>
        <taxon>Dikarya</taxon>
        <taxon>Ascomycota</taxon>
        <taxon>Pezizomycotina</taxon>
        <taxon>Sordariomycetes</taxon>
        <taxon>Sordariomycetidae</taxon>
        <taxon>Sordariales</taxon>
        <taxon>Lasiosphaeriaceae</taxon>
        <taxon>Cercophora</taxon>
    </lineage>
</organism>
<gene>
    <name evidence="1" type="ORF">B0T16DRAFT_459099</name>
</gene>
<accession>A0AA39XZC0</accession>
<sequence length="198" mass="23081">MAVRRAGADTTVWVEFDMGSLTLPVGLLTVGIEFWAVVVLDGYLDVKENWKDSHSTRTLLSSGLQEKSGWALDITRCSKKAESEVCLRISYSRRIACGPVWQHDEWRTIDYSWFEALDPDSYGLCQDKFTEGSLWCRNSRCTNFYRYLERPIVRKCCGSYVATFYGRHNDTVNRVTWGINGKRFHIHLPFRRYHFKET</sequence>
<dbReference type="Proteomes" id="UP001174936">
    <property type="component" value="Unassembled WGS sequence"/>
</dbReference>
<protein>
    <submittedName>
        <fullName evidence="1">Uncharacterized protein</fullName>
    </submittedName>
</protein>
<dbReference type="AlphaFoldDB" id="A0AA39XZC0"/>
<reference evidence="1" key="1">
    <citation type="submission" date="2023-06" db="EMBL/GenBank/DDBJ databases">
        <title>Genome-scale phylogeny and comparative genomics of the fungal order Sordariales.</title>
        <authorList>
            <consortium name="Lawrence Berkeley National Laboratory"/>
            <person name="Hensen N."/>
            <person name="Bonometti L."/>
            <person name="Westerberg I."/>
            <person name="Brannstrom I.O."/>
            <person name="Guillou S."/>
            <person name="Cros-Aarteil S."/>
            <person name="Calhoun S."/>
            <person name="Haridas S."/>
            <person name="Kuo A."/>
            <person name="Mondo S."/>
            <person name="Pangilinan J."/>
            <person name="Riley R."/>
            <person name="Labutti K."/>
            <person name="Andreopoulos B."/>
            <person name="Lipzen A."/>
            <person name="Chen C."/>
            <person name="Yanf M."/>
            <person name="Daum C."/>
            <person name="Ng V."/>
            <person name="Clum A."/>
            <person name="Steindorff A."/>
            <person name="Ohm R."/>
            <person name="Martin F."/>
            <person name="Silar P."/>
            <person name="Natvig D."/>
            <person name="Lalanne C."/>
            <person name="Gautier V."/>
            <person name="Ament-Velasquez S.L."/>
            <person name="Kruys A."/>
            <person name="Hutchinson M.I."/>
            <person name="Powell A.J."/>
            <person name="Barry K."/>
            <person name="Miller A.N."/>
            <person name="Grigoriev I.V."/>
            <person name="Debuchy R."/>
            <person name="Gladieux P."/>
            <person name="Thoren M.H."/>
            <person name="Johannesson H."/>
        </authorList>
    </citation>
    <scope>NUCLEOTIDE SEQUENCE</scope>
    <source>
        <strain evidence="1">SMH2532-1</strain>
    </source>
</reference>
<dbReference type="EMBL" id="JAULSV010000005">
    <property type="protein sequence ID" value="KAK0642894.1"/>
    <property type="molecule type" value="Genomic_DNA"/>
</dbReference>
<proteinExistence type="predicted"/>